<dbReference type="CDD" id="cd05233">
    <property type="entry name" value="SDR_c"/>
    <property type="match status" value="1"/>
</dbReference>
<dbReference type="InterPro" id="IPR057326">
    <property type="entry name" value="KR_dom"/>
</dbReference>
<dbReference type="Pfam" id="PF13561">
    <property type="entry name" value="adh_short_C2"/>
    <property type="match status" value="1"/>
</dbReference>
<keyword evidence="4" id="KW-1185">Reference proteome</keyword>
<dbReference type="PRINTS" id="PR00081">
    <property type="entry name" value="GDHRDH"/>
</dbReference>
<protein>
    <submittedName>
        <fullName evidence="3">NAD(P)-dependent dehydrogenase (Short-subunit alcohol dehydrogenase family)</fullName>
    </submittedName>
</protein>
<dbReference type="SUPFAM" id="SSF51735">
    <property type="entry name" value="NAD(P)-binding Rossmann-fold domains"/>
    <property type="match status" value="1"/>
</dbReference>
<dbReference type="PRINTS" id="PR00080">
    <property type="entry name" value="SDRFAMILY"/>
</dbReference>
<dbReference type="RefSeq" id="WP_192776706.1">
    <property type="nucleotide sequence ID" value="NZ_BAAASY010000011.1"/>
</dbReference>
<proteinExistence type="inferred from homology"/>
<evidence type="ECO:0000259" key="2">
    <source>
        <dbReference type="SMART" id="SM00822"/>
    </source>
</evidence>
<feature type="domain" description="Ketoreductase" evidence="2">
    <location>
        <begin position="8"/>
        <end position="186"/>
    </location>
</feature>
<dbReference type="EMBL" id="JADBEF010000001">
    <property type="protein sequence ID" value="MBE1561854.1"/>
    <property type="molecule type" value="Genomic_DNA"/>
</dbReference>
<evidence type="ECO:0000256" key="1">
    <source>
        <dbReference type="ARBA" id="ARBA00006484"/>
    </source>
</evidence>
<dbReference type="PANTHER" id="PTHR42760">
    <property type="entry name" value="SHORT-CHAIN DEHYDROGENASES/REDUCTASES FAMILY MEMBER"/>
    <property type="match status" value="1"/>
</dbReference>
<dbReference type="SMART" id="SM00822">
    <property type="entry name" value="PKS_KR"/>
    <property type="match status" value="1"/>
</dbReference>
<dbReference type="Gene3D" id="3.40.50.720">
    <property type="entry name" value="NAD(P)-binding Rossmann-like Domain"/>
    <property type="match status" value="1"/>
</dbReference>
<reference evidence="3 4" key="1">
    <citation type="submission" date="2020-10" db="EMBL/GenBank/DDBJ databases">
        <title>Sequencing the genomes of 1000 actinobacteria strains.</title>
        <authorList>
            <person name="Klenk H.-P."/>
        </authorList>
    </citation>
    <scope>NUCLEOTIDE SEQUENCE [LARGE SCALE GENOMIC DNA]</scope>
    <source>
        <strain evidence="3 4">DSM 43748</strain>
    </source>
</reference>
<evidence type="ECO:0000313" key="3">
    <source>
        <dbReference type="EMBL" id="MBE1561854.1"/>
    </source>
</evidence>
<sequence>MSFRLDGKNVLVTGGSRGIGRAVVLALAQEGCNVVTCYRADKEAAERLERDLSGTKGRHSVVRADVSRPEDVTGLLDECRATLGALDVVVHNAGAISHVPFAELELDEWRRVLDTNLTGMYLVVRGALPLMSAGGSVIAIGSKAAMVGVPLRTHYTASKAGELGLARSLSKELGPRGIRINVVAPGIINTDAAAGLSPEHAQRYRTMTALGRLGEPEEVADVVLFLSSDRSRYMTGETVHVDGGI</sequence>
<name>A0ABR9KIN3_9ACTN</name>
<comment type="caution">
    <text evidence="3">The sequence shown here is derived from an EMBL/GenBank/DDBJ whole genome shotgun (WGS) entry which is preliminary data.</text>
</comment>
<evidence type="ECO:0000313" key="4">
    <source>
        <dbReference type="Proteomes" id="UP000661607"/>
    </source>
</evidence>
<dbReference type="InterPro" id="IPR002347">
    <property type="entry name" value="SDR_fam"/>
</dbReference>
<dbReference type="NCBIfam" id="NF009466">
    <property type="entry name" value="PRK12826.1-2"/>
    <property type="match status" value="1"/>
</dbReference>
<organism evidence="3 4">
    <name type="scientific">Nonomuraea africana</name>
    <dbReference type="NCBI Taxonomy" id="46171"/>
    <lineage>
        <taxon>Bacteria</taxon>
        <taxon>Bacillati</taxon>
        <taxon>Actinomycetota</taxon>
        <taxon>Actinomycetes</taxon>
        <taxon>Streptosporangiales</taxon>
        <taxon>Streptosporangiaceae</taxon>
        <taxon>Nonomuraea</taxon>
    </lineage>
</organism>
<gene>
    <name evidence="3" type="ORF">H4W81_004633</name>
</gene>
<dbReference type="Proteomes" id="UP000661607">
    <property type="component" value="Unassembled WGS sequence"/>
</dbReference>
<accession>A0ABR9KIN3</accession>
<dbReference type="InterPro" id="IPR036291">
    <property type="entry name" value="NAD(P)-bd_dom_sf"/>
</dbReference>
<comment type="similarity">
    <text evidence="1">Belongs to the short-chain dehydrogenases/reductases (SDR) family.</text>
</comment>